<accession>X1FJB5</accession>
<organism evidence="1">
    <name type="scientific">marine sediment metagenome</name>
    <dbReference type="NCBI Taxonomy" id="412755"/>
    <lineage>
        <taxon>unclassified sequences</taxon>
        <taxon>metagenomes</taxon>
        <taxon>ecological metagenomes</taxon>
    </lineage>
</organism>
<gene>
    <name evidence="1" type="ORF">S03H2_01532</name>
</gene>
<reference evidence="1" key="1">
    <citation type="journal article" date="2014" name="Front. Microbiol.">
        <title>High frequency of phylogenetically diverse reductive dehalogenase-homologous genes in deep subseafloor sedimentary metagenomes.</title>
        <authorList>
            <person name="Kawai M."/>
            <person name="Futagami T."/>
            <person name="Toyoda A."/>
            <person name="Takaki Y."/>
            <person name="Nishi S."/>
            <person name="Hori S."/>
            <person name="Arai W."/>
            <person name="Tsubouchi T."/>
            <person name="Morono Y."/>
            <person name="Uchiyama I."/>
            <person name="Ito T."/>
            <person name="Fujiyama A."/>
            <person name="Inagaki F."/>
            <person name="Takami H."/>
        </authorList>
    </citation>
    <scope>NUCLEOTIDE SEQUENCE</scope>
    <source>
        <strain evidence="1">Expedition CK06-06</strain>
    </source>
</reference>
<dbReference type="EMBL" id="BARU01000456">
    <property type="protein sequence ID" value="GAH20883.1"/>
    <property type="molecule type" value="Genomic_DNA"/>
</dbReference>
<comment type="caution">
    <text evidence="1">The sequence shown here is derived from an EMBL/GenBank/DDBJ whole genome shotgun (WGS) entry which is preliminary data.</text>
</comment>
<dbReference type="AlphaFoldDB" id="X1FJB5"/>
<protein>
    <submittedName>
        <fullName evidence="1">Uncharacterized protein</fullName>
    </submittedName>
</protein>
<evidence type="ECO:0000313" key="1">
    <source>
        <dbReference type="EMBL" id="GAH20883.1"/>
    </source>
</evidence>
<sequence length="257" mass="29458">WNSPHRVTFKGHDKFYSRSSNGKYPLDVAELRTAFNISESITDRIRKFRENRLAKIFANEIHLHPKAKIVLHLLPIISFAPAKSYDISKIVSNPSKITTISGPIPQNILNFDGFLAYSSYSYTQLFRNGIIEAVYGLRSEEIHKEKLIFPTYEEKLIEALDIYLSTLKSLGVVPPIFVSLALHGVKGYSMDYENNSTEKVQRIDRDVLLIPEVLVESYNVSVKDVLRLCFNSIWNACGYPRSFNYDDKGKWVESKSK</sequence>
<name>X1FJB5_9ZZZZ</name>
<feature type="non-terminal residue" evidence="1">
    <location>
        <position position="1"/>
    </location>
</feature>
<proteinExistence type="predicted"/>